<proteinExistence type="predicted"/>
<evidence type="ECO:0000313" key="1">
    <source>
        <dbReference type="EMBL" id="ERN03868.1"/>
    </source>
</evidence>
<keyword evidence="2" id="KW-1185">Reference proteome</keyword>
<organism evidence="1 2">
    <name type="scientific">Amborella trichopoda</name>
    <dbReference type="NCBI Taxonomy" id="13333"/>
    <lineage>
        <taxon>Eukaryota</taxon>
        <taxon>Viridiplantae</taxon>
        <taxon>Streptophyta</taxon>
        <taxon>Embryophyta</taxon>
        <taxon>Tracheophyta</taxon>
        <taxon>Spermatophyta</taxon>
        <taxon>Magnoliopsida</taxon>
        <taxon>Amborellales</taxon>
        <taxon>Amborellaceae</taxon>
        <taxon>Amborella</taxon>
    </lineage>
</organism>
<protein>
    <submittedName>
        <fullName evidence="1">Uncharacterized protein</fullName>
    </submittedName>
</protein>
<sequence length="158" mass="16215">MHLPKSTACCLKDSALCISIDEGSPHNGPCVKAGLGNVGMGLCSLQKREDLRRGLEDVGEGELVGGNRIEVHLLVEMESSFAGGWPLLSVGGDDGGPVVDTGAGVVVENEASVVDVGAAQSGGAKTEEFEREEGKVGLAKGNEKGMKLVEVREVGASL</sequence>
<dbReference type="HOGENOM" id="CLU_141241_0_0_1"/>
<reference evidence="2" key="1">
    <citation type="journal article" date="2013" name="Science">
        <title>The Amborella genome and the evolution of flowering plants.</title>
        <authorList>
            <consortium name="Amborella Genome Project"/>
        </authorList>
    </citation>
    <scope>NUCLEOTIDE SEQUENCE [LARGE SCALE GENOMIC DNA]</scope>
</reference>
<name>W1P7H1_AMBTC</name>
<dbReference type="EMBL" id="KI394330">
    <property type="protein sequence ID" value="ERN03868.1"/>
    <property type="molecule type" value="Genomic_DNA"/>
</dbReference>
<gene>
    <name evidence="1" type="ORF">AMTR_s00078p00162230</name>
</gene>
<dbReference type="Proteomes" id="UP000017836">
    <property type="component" value="Unassembled WGS sequence"/>
</dbReference>
<dbReference type="AlphaFoldDB" id="W1P7H1"/>
<dbReference type="Gramene" id="ERN03868">
    <property type="protein sequence ID" value="ERN03868"/>
    <property type="gene ID" value="AMTR_s00078p00162230"/>
</dbReference>
<accession>W1P7H1</accession>
<evidence type="ECO:0000313" key="2">
    <source>
        <dbReference type="Proteomes" id="UP000017836"/>
    </source>
</evidence>